<proteinExistence type="predicted"/>
<dbReference type="EMBL" id="LR699553">
    <property type="protein sequence ID" value="VVD26657.1"/>
    <property type="molecule type" value="Genomic_DNA"/>
</dbReference>
<name>A0A5Q4Z8L9_9BURK</name>
<gene>
    <name evidence="1" type="ORF">PDMSB3_0195</name>
</gene>
<evidence type="ECO:0000313" key="1">
    <source>
        <dbReference type="EMBL" id="VVD26657.1"/>
    </source>
</evidence>
<dbReference type="Proteomes" id="UP000325811">
    <property type="component" value="Chromosome I"/>
</dbReference>
<protein>
    <submittedName>
        <fullName evidence="1">Uncharacterized protein</fullName>
    </submittedName>
</protein>
<organism evidence="1 2">
    <name type="scientific">Paraburkholderia dioscoreae</name>
    <dbReference type="NCBI Taxonomy" id="2604047"/>
    <lineage>
        <taxon>Bacteria</taxon>
        <taxon>Pseudomonadati</taxon>
        <taxon>Pseudomonadota</taxon>
        <taxon>Betaproteobacteria</taxon>
        <taxon>Burkholderiales</taxon>
        <taxon>Burkholderiaceae</taxon>
        <taxon>Paraburkholderia</taxon>
    </lineage>
</organism>
<dbReference type="AlphaFoldDB" id="A0A5Q4Z8L9"/>
<accession>A0A5Q4Z8L9</accession>
<sequence>MHLASTLAGLFVAGGKPYLRASVGHQINLWDFFEEVGSTLIAFIQQEPIAAGQIAPKAPAHAGFRYVKPASNSTA</sequence>
<keyword evidence="2" id="KW-1185">Reference proteome</keyword>
<reference evidence="1 2" key="1">
    <citation type="submission" date="2019-08" db="EMBL/GenBank/DDBJ databases">
        <authorList>
            <person name="Herpell B J."/>
        </authorList>
    </citation>
    <scope>NUCLEOTIDE SEQUENCE [LARGE SCALE GENOMIC DNA]</scope>
    <source>
        <strain evidence="2">Msb3</strain>
    </source>
</reference>
<dbReference type="KEGG" id="pdio:PDMSB3_0195"/>
<evidence type="ECO:0000313" key="2">
    <source>
        <dbReference type="Proteomes" id="UP000325811"/>
    </source>
</evidence>